<feature type="region of interest" description="Disordered" evidence="1">
    <location>
        <begin position="778"/>
        <end position="1006"/>
    </location>
</feature>
<feature type="compositionally biased region" description="Low complexity" evidence="1">
    <location>
        <begin position="569"/>
        <end position="579"/>
    </location>
</feature>
<accession>A0ABP1DC74</accession>
<feature type="compositionally biased region" description="Low complexity" evidence="1">
    <location>
        <begin position="115"/>
        <end position="127"/>
    </location>
</feature>
<feature type="compositionally biased region" description="Low complexity" evidence="1">
    <location>
        <begin position="989"/>
        <end position="1000"/>
    </location>
</feature>
<feature type="compositionally biased region" description="Pro residues" evidence="1">
    <location>
        <begin position="549"/>
        <end position="560"/>
    </location>
</feature>
<feature type="compositionally biased region" description="Polar residues" evidence="1">
    <location>
        <begin position="869"/>
        <end position="878"/>
    </location>
</feature>
<feature type="compositionally biased region" description="Low complexity" evidence="1">
    <location>
        <begin position="148"/>
        <end position="158"/>
    </location>
</feature>
<feature type="region of interest" description="Disordered" evidence="1">
    <location>
        <begin position="614"/>
        <end position="635"/>
    </location>
</feature>
<feature type="compositionally biased region" description="Low complexity" evidence="1">
    <location>
        <begin position="900"/>
        <end position="918"/>
    </location>
</feature>
<gene>
    <name evidence="2" type="ORF">GFSPODELE1_LOCUS5430</name>
</gene>
<feature type="compositionally biased region" description="Low complexity" evidence="1">
    <location>
        <begin position="284"/>
        <end position="293"/>
    </location>
</feature>
<feature type="region of interest" description="Disordered" evidence="1">
    <location>
        <begin position="68"/>
        <end position="158"/>
    </location>
</feature>
<feature type="compositionally biased region" description="Basic residues" evidence="1">
    <location>
        <begin position="1084"/>
        <end position="1093"/>
    </location>
</feature>
<dbReference type="EMBL" id="OZ037946">
    <property type="protein sequence ID" value="CAL1705446.1"/>
    <property type="molecule type" value="Genomic_DNA"/>
</dbReference>
<evidence type="ECO:0000313" key="2">
    <source>
        <dbReference type="EMBL" id="CAL1705446.1"/>
    </source>
</evidence>
<feature type="region of interest" description="Disordered" evidence="1">
    <location>
        <begin position="726"/>
        <end position="748"/>
    </location>
</feature>
<feature type="region of interest" description="Disordered" evidence="1">
    <location>
        <begin position="372"/>
        <end position="404"/>
    </location>
</feature>
<evidence type="ECO:0000313" key="3">
    <source>
        <dbReference type="Proteomes" id="UP001497453"/>
    </source>
</evidence>
<feature type="compositionally biased region" description="Low complexity" evidence="1">
    <location>
        <begin position="1020"/>
        <end position="1031"/>
    </location>
</feature>
<reference evidence="3" key="1">
    <citation type="submission" date="2024-04" db="EMBL/GenBank/DDBJ databases">
        <authorList>
            <person name="Shaw F."/>
            <person name="Minotto A."/>
        </authorList>
    </citation>
    <scope>NUCLEOTIDE SEQUENCE [LARGE SCALE GENOMIC DNA]</scope>
</reference>
<proteinExistence type="predicted"/>
<feature type="region of interest" description="Disordered" evidence="1">
    <location>
        <begin position="694"/>
        <end position="713"/>
    </location>
</feature>
<feature type="compositionally biased region" description="Polar residues" evidence="1">
    <location>
        <begin position="338"/>
        <end position="359"/>
    </location>
</feature>
<feature type="region of interest" description="Disordered" evidence="1">
    <location>
        <begin position="199"/>
        <end position="231"/>
    </location>
</feature>
<feature type="region of interest" description="Disordered" evidence="1">
    <location>
        <begin position="1019"/>
        <end position="1093"/>
    </location>
</feature>
<feature type="compositionally biased region" description="Polar residues" evidence="1">
    <location>
        <begin position="373"/>
        <end position="393"/>
    </location>
</feature>
<name>A0ABP1DC74_9APHY</name>
<protein>
    <submittedName>
        <fullName evidence="2">Uncharacterized protein</fullName>
    </submittedName>
</protein>
<feature type="compositionally biased region" description="Low complexity" evidence="1">
    <location>
        <begin position="300"/>
        <end position="309"/>
    </location>
</feature>
<keyword evidence="3" id="KW-1185">Reference proteome</keyword>
<feature type="region of interest" description="Disordered" evidence="1">
    <location>
        <begin position="545"/>
        <end position="579"/>
    </location>
</feature>
<organism evidence="2 3">
    <name type="scientific">Somion occarium</name>
    <dbReference type="NCBI Taxonomy" id="3059160"/>
    <lineage>
        <taxon>Eukaryota</taxon>
        <taxon>Fungi</taxon>
        <taxon>Dikarya</taxon>
        <taxon>Basidiomycota</taxon>
        <taxon>Agaricomycotina</taxon>
        <taxon>Agaricomycetes</taxon>
        <taxon>Polyporales</taxon>
        <taxon>Cerrenaceae</taxon>
        <taxon>Somion</taxon>
    </lineage>
</organism>
<dbReference type="Proteomes" id="UP001497453">
    <property type="component" value="Chromosome 3"/>
</dbReference>
<feature type="region of interest" description="Disordered" evidence="1">
    <location>
        <begin position="246"/>
        <end position="359"/>
    </location>
</feature>
<sequence>MHRTSTRPPVPPVNLKDRIAALQQRNVIPNTHAQHGTSVMSSSTSLGTTGSLRDKIATFEKQGAVPVPRGSFGIGAPPVDDGSSKRRGELYGNRVPGLSKPAIESIPAARKRTASSSHLSSSSISLSRPVTPTFAEGLDVEPIPPVPSGSGSLFNLSGNGTAQLPSTVPNAGRRVVSDVLPQKKASYGSDDVPITETVEEHPVSPSAQSLAEDATRKIPADDPVAPSPHEVESMFSNAPAIVVSPETMEADTPSQPPPDATDYTFTAEDQGNVVLDHTGAVVLSSTNSSSSISMPDVHSESPSPSSTTFEKSEEALQSPLDAAAEAHSEVSTAAVDASVSTPSTASVFSEPQSPLSGEQATSLHLLIDRRSPSQELPSTVGETPSDFTPSPHDTPSDVASIGPSPLRTVAVDKLPIITQVEISPVSSSQSLSVFDVTSAEPSPVRTPADSVFSEASVASQVSSVAVDISLTAPAAPLSAGDSLPATPLSASSEQVAFPRTPPPVSHIISAPSDDAVGEDSLALDTSEAVIVSDPLYISPTVTRGKLIPAPRPPNPSPPVTPLTANTVKSQASSSSSTSSPILRVNLAPLVSPTPSEDWLIDNQSHRKSFHSVVHQKVRQTSSAASSPVDGPTPSRRINDVQNIAKVQLDSPKFDDLAGLVLNASLLEEQLSGEPPRKAAPLVLPSESVNPELVSVAAPPTPQTPDLISEPPRTPVRVDSLAEYQLQQRPEPSQELPESVEEDGPSEVERDLAKEMEVHFTRSWNPDLVALPDPGSSSLPYLAATPPQSPAAFQTSYESPSRDSLSGTPVRMRTVSHSPSPSRMAPTRLRTISHHNLSRSSEERPPTPPPKSPRNYLNTLMRRPTMPGTPRNSVSSEDSSVLVATPPSPPLPPPHDHDSRSMAGSDSSSIMSSTKSWKSGVKEKGLSRATSVMDRLWRRGKNKHSSVTVVNADGDNRLSVGGVPHRGPSPTHLSPFNLPSVPGSPPVRESSTSSLQQRPSSWVSIETTGSSYDPDIFDAFPSVPDEVPPVSSKHLGQSLNAMGQRRPASSAPHTYPSTFLAPDSEFGYASSDIGRPTTVPSRANSHAKQRSAVV</sequence>
<evidence type="ECO:0000256" key="1">
    <source>
        <dbReference type="SAM" id="MobiDB-lite"/>
    </source>
</evidence>
<feature type="compositionally biased region" description="Polar residues" evidence="1">
    <location>
        <begin position="790"/>
        <end position="806"/>
    </location>
</feature>